<dbReference type="OrthoDB" id="24151at10239"/>
<protein>
    <submittedName>
        <fullName evidence="1">Uncharacterized protein</fullName>
    </submittedName>
</protein>
<reference evidence="2 4" key="3">
    <citation type="submission" date="2019-06" db="EMBL/GenBank/DDBJ databases">
        <authorList>
            <person name="Bower L."/>
            <person name="Leinonen R."/>
        </authorList>
    </citation>
    <scope>NUCLEOTIDE SEQUENCE [LARGE SCALE GENOMIC DNA]</scope>
</reference>
<evidence type="ECO:0000313" key="3">
    <source>
        <dbReference type="Proteomes" id="UP000240931"/>
    </source>
</evidence>
<reference evidence="1" key="2">
    <citation type="submission" date="2017-10" db="EMBL/GenBank/DDBJ databases">
        <authorList>
            <person name="Banno H."/>
            <person name="Chua N.-H."/>
        </authorList>
    </citation>
    <scope>NUCLEOTIDE SEQUENCE [LARGE SCALE GENOMIC DNA]</scope>
</reference>
<dbReference type="KEGG" id="vg:40100507"/>
<accession>A0A2C9CX95</accession>
<evidence type="ECO:0000313" key="4">
    <source>
        <dbReference type="Proteomes" id="UP000317227"/>
    </source>
</evidence>
<dbReference type="EMBL" id="LR596615">
    <property type="protein sequence ID" value="VUE36135.1"/>
    <property type="molecule type" value="Genomic_DNA"/>
</dbReference>
<organism evidence="1 3">
    <name type="scientific">Yersinia phage fHe-Yen9-04</name>
    <dbReference type="NCBI Taxonomy" id="2052742"/>
    <lineage>
        <taxon>Viruses</taxon>
        <taxon>Duplodnaviria</taxon>
        <taxon>Heunggongvirae</taxon>
        <taxon>Uroviricota</taxon>
        <taxon>Caudoviricetes</taxon>
        <taxon>Eneladusvirus</taxon>
        <taxon>Eneladusvirus Yen904</taxon>
    </lineage>
</organism>
<evidence type="ECO:0000313" key="1">
    <source>
        <dbReference type="EMBL" id="SOK58366.1"/>
    </source>
</evidence>
<reference evidence="3" key="1">
    <citation type="submission" date="2017-10" db="EMBL/GenBank/DDBJ databases">
        <authorList>
            <person name="Skurnik M."/>
        </authorList>
    </citation>
    <scope>NUCLEOTIDE SEQUENCE [LARGE SCALE GENOMIC DNA]</scope>
</reference>
<dbReference type="RefSeq" id="YP_009623699.1">
    <property type="nucleotide sequence ID" value="NC_042116.1"/>
</dbReference>
<name>A0A2C9CX95_9CAUD</name>
<gene>
    <name evidence="1" type="primary">g089</name>
</gene>
<sequence>MRLKAFTSEETDKLLEDIEFIATNAYTINKKAVIILELKHIQYLEHFKWTFFQWNPYTQSEFIKSLYTYNSYIIENIPDDGFSRSVFEEHFMSEYGKFYRGETFHFRLYQHQLEKYGVPLITDEELETIKIASTLTSFMYNYEFRKTYTILVNYAHRPFEFDEKDIVWIELINRYKNIVEKHLCNIN</sequence>
<dbReference type="GeneID" id="40100507"/>
<keyword evidence="3" id="KW-1185">Reference proteome</keyword>
<dbReference type="Proteomes" id="UP000240931">
    <property type="component" value="Segment"/>
</dbReference>
<proteinExistence type="predicted"/>
<evidence type="ECO:0000313" key="2">
    <source>
        <dbReference type="EMBL" id="VUE36135.1"/>
    </source>
</evidence>
<dbReference type="EMBL" id="LT960551">
    <property type="protein sequence ID" value="SOK58366.1"/>
    <property type="molecule type" value="Genomic_DNA"/>
</dbReference>
<dbReference type="Proteomes" id="UP000317227">
    <property type="component" value="Segment"/>
</dbReference>